<dbReference type="GO" id="GO:0055088">
    <property type="term" value="P:lipid homeostasis"/>
    <property type="evidence" value="ECO:0007669"/>
    <property type="project" value="InterPro"/>
</dbReference>
<dbReference type="InParanoid" id="A5DLB3"/>
<evidence type="ECO:0000313" key="3">
    <source>
        <dbReference type="EMBL" id="EDK39966.2"/>
    </source>
</evidence>
<feature type="transmembrane region" description="Helical" evidence="1">
    <location>
        <begin position="100"/>
        <end position="119"/>
    </location>
</feature>
<dbReference type="FunCoup" id="A5DLB3">
    <property type="interactions" value="21"/>
</dbReference>
<evidence type="ECO:0000259" key="2">
    <source>
        <dbReference type="Pfam" id="PF07950"/>
    </source>
</evidence>
<dbReference type="AlphaFoldDB" id="A5DLB3"/>
<dbReference type="HOGENOM" id="CLU_066681_0_0_1"/>
<dbReference type="InterPro" id="IPR012472">
    <property type="entry name" value="MCP1_TM"/>
</dbReference>
<evidence type="ECO:0000256" key="1">
    <source>
        <dbReference type="SAM" id="Phobius"/>
    </source>
</evidence>
<evidence type="ECO:0000313" key="4">
    <source>
        <dbReference type="Proteomes" id="UP000001997"/>
    </source>
</evidence>
<dbReference type="OrthoDB" id="10259513at2759"/>
<organism evidence="3 4">
    <name type="scientific">Meyerozyma guilliermondii (strain ATCC 6260 / CBS 566 / DSM 6381 / JCM 1539 / NBRC 10279 / NRRL Y-324)</name>
    <name type="common">Yeast</name>
    <name type="synonym">Candida guilliermondii</name>
    <dbReference type="NCBI Taxonomy" id="294746"/>
    <lineage>
        <taxon>Eukaryota</taxon>
        <taxon>Fungi</taxon>
        <taxon>Dikarya</taxon>
        <taxon>Ascomycota</taxon>
        <taxon>Saccharomycotina</taxon>
        <taxon>Pichiomycetes</taxon>
        <taxon>Debaryomycetaceae</taxon>
        <taxon>Meyerozyma</taxon>
    </lineage>
</organism>
<accession>A5DLB3</accession>
<gene>
    <name evidence="3" type="ORF">PGUG_04064</name>
</gene>
<keyword evidence="1" id="KW-0472">Membrane</keyword>
<dbReference type="InterPro" id="IPR039960">
    <property type="entry name" value="MCP1"/>
</dbReference>
<feature type="transmembrane region" description="Helical" evidence="1">
    <location>
        <begin position="58"/>
        <end position="80"/>
    </location>
</feature>
<dbReference type="OMA" id="HLLIMKW"/>
<feature type="transmembrane region" description="Helical" evidence="1">
    <location>
        <begin position="258"/>
        <end position="278"/>
    </location>
</feature>
<feature type="transmembrane region" description="Helical" evidence="1">
    <location>
        <begin position="168"/>
        <end position="188"/>
    </location>
</feature>
<protein>
    <recommendedName>
        <fullName evidence="2">Mitochondrial adapter protein MCP1 transmembrane domain-containing protein</fullName>
    </recommendedName>
</protein>
<keyword evidence="1" id="KW-0812">Transmembrane</keyword>
<dbReference type="GeneID" id="5125486"/>
<dbReference type="GO" id="GO:0007005">
    <property type="term" value="P:mitochondrion organization"/>
    <property type="evidence" value="ECO:0007669"/>
    <property type="project" value="TreeGrafter"/>
</dbReference>
<dbReference type="STRING" id="294746.A5DLB3"/>
<feature type="domain" description="Mitochondrial adapter protein MCP1 transmembrane" evidence="2">
    <location>
        <begin position="61"/>
        <end position="159"/>
    </location>
</feature>
<dbReference type="KEGG" id="pgu:PGUG_04064"/>
<feature type="domain" description="Mitochondrial adapter protein MCP1 transmembrane" evidence="2">
    <location>
        <begin position="181"/>
        <end position="269"/>
    </location>
</feature>
<dbReference type="GO" id="GO:0005741">
    <property type="term" value="C:mitochondrial outer membrane"/>
    <property type="evidence" value="ECO:0007669"/>
    <property type="project" value="TreeGrafter"/>
</dbReference>
<dbReference type="PANTHER" id="PTHR38409:SF1">
    <property type="entry name" value="MITOCHONDRIAL ADAPTER PROTEIN MCP1"/>
    <property type="match status" value="1"/>
</dbReference>
<dbReference type="RefSeq" id="XP_001483335.2">
    <property type="nucleotide sequence ID" value="XM_001483285.1"/>
</dbReference>
<reference evidence="3 4" key="1">
    <citation type="journal article" date="2009" name="Nature">
        <title>Evolution of pathogenicity and sexual reproduction in eight Candida genomes.</title>
        <authorList>
            <person name="Butler G."/>
            <person name="Rasmussen M.D."/>
            <person name="Lin M.F."/>
            <person name="Santos M.A."/>
            <person name="Sakthikumar S."/>
            <person name="Munro C.A."/>
            <person name="Rheinbay E."/>
            <person name="Grabherr M."/>
            <person name="Forche A."/>
            <person name="Reedy J.L."/>
            <person name="Agrafioti I."/>
            <person name="Arnaud M.B."/>
            <person name="Bates S."/>
            <person name="Brown A.J."/>
            <person name="Brunke S."/>
            <person name="Costanzo M.C."/>
            <person name="Fitzpatrick D.A."/>
            <person name="de Groot P.W."/>
            <person name="Harris D."/>
            <person name="Hoyer L.L."/>
            <person name="Hube B."/>
            <person name="Klis F.M."/>
            <person name="Kodira C."/>
            <person name="Lennard N."/>
            <person name="Logue M.E."/>
            <person name="Martin R."/>
            <person name="Neiman A.M."/>
            <person name="Nikolaou E."/>
            <person name="Quail M.A."/>
            <person name="Quinn J."/>
            <person name="Santos M.C."/>
            <person name="Schmitzberger F.F."/>
            <person name="Sherlock G."/>
            <person name="Shah P."/>
            <person name="Silverstein K.A."/>
            <person name="Skrzypek M.S."/>
            <person name="Soll D."/>
            <person name="Staggs R."/>
            <person name="Stansfield I."/>
            <person name="Stumpf M.P."/>
            <person name="Sudbery P.E."/>
            <person name="Srikantha T."/>
            <person name="Zeng Q."/>
            <person name="Berman J."/>
            <person name="Berriman M."/>
            <person name="Heitman J."/>
            <person name="Gow N.A."/>
            <person name="Lorenz M.C."/>
            <person name="Birren B.W."/>
            <person name="Kellis M."/>
            <person name="Cuomo C.A."/>
        </authorList>
    </citation>
    <scope>NUCLEOTIDE SEQUENCE [LARGE SCALE GENOMIC DNA]</scope>
    <source>
        <strain evidence="4">ATCC 6260 / CBS 566 / DSM 6381 / JCM 1539 / NBRC 10279 / NRRL Y-324</strain>
    </source>
</reference>
<dbReference type="VEuPathDB" id="FungiDB:PGUG_04064"/>
<dbReference type="EMBL" id="CH408159">
    <property type="protein sequence ID" value="EDK39966.2"/>
    <property type="molecule type" value="Genomic_DNA"/>
</dbReference>
<dbReference type="Pfam" id="PF07950">
    <property type="entry name" value="MCP1_TM"/>
    <property type="match status" value="2"/>
</dbReference>
<dbReference type="eggNOG" id="ENOG502RYUN">
    <property type="taxonomic scope" value="Eukaryota"/>
</dbReference>
<dbReference type="Proteomes" id="UP000001997">
    <property type="component" value="Unassembled WGS sequence"/>
</dbReference>
<feature type="transmembrane region" description="Helical" evidence="1">
    <location>
        <begin position="224"/>
        <end position="246"/>
    </location>
</feature>
<keyword evidence="1" id="KW-1133">Transmembrane helix</keyword>
<name>A5DLB3_PICGU</name>
<keyword evidence="4" id="KW-1185">Reference proteome</keyword>
<dbReference type="PANTHER" id="PTHR38409">
    <property type="entry name" value="MDM10-COMPLEMENTING PROTEIN 1"/>
    <property type="match status" value="1"/>
</dbReference>
<sequence>MTVQDLSQLVAVAPEPLNANDLPDPTFNAHSPHSHNDPWLRKIIRVLVPIQKYSSMGFASFLGLHVTSVAIIPGLGAPLPESQQIFEMGRALYQWAPVEKFIFISLGIHVVSGISLRIARTVLGTRRKKRNSFEPIKSPEDDDIGLGGITSLLGLGYRRSWISTQFPGLSPLSFSGYVLMPLLAYHYYKFRLRPLQVDGDSSLVNLHYVAYVLKGSVWGHIGNWVNTLSLAGLVWVTMYHWVSGVMRYQRWFSARSRWWGYVVINSVTALAMVSITRLRMLKLDTDYVGRHFMAYVQ</sequence>
<proteinExistence type="predicted"/>